<reference evidence="6 7" key="1">
    <citation type="submission" date="2019-06" db="EMBL/GenBank/DDBJ databases">
        <authorList>
            <person name="Meng X."/>
        </authorList>
    </citation>
    <scope>NUCLEOTIDE SEQUENCE [LARGE SCALE GENOMIC DNA]</scope>
    <source>
        <strain evidence="6 7">M625</strain>
    </source>
</reference>
<feature type="DNA-binding region" description="H-T-H motif" evidence="4">
    <location>
        <begin position="27"/>
        <end position="46"/>
    </location>
</feature>
<dbReference type="PANTHER" id="PTHR47506:SF1">
    <property type="entry name" value="HTH-TYPE TRANSCRIPTIONAL REGULATOR YJDC"/>
    <property type="match status" value="1"/>
</dbReference>
<proteinExistence type="predicted"/>
<evidence type="ECO:0000256" key="2">
    <source>
        <dbReference type="ARBA" id="ARBA00023125"/>
    </source>
</evidence>
<dbReference type="InterPro" id="IPR011075">
    <property type="entry name" value="TetR_C"/>
</dbReference>
<dbReference type="PROSITE" id="PS50977">
    <property type="entry name" value="HTH_TETR_2"/>
    <property type="match status" value="1"/>
</dbReference>
<evidence type="ECO:0000313" key="6">
    <source>
        <dbReference type="EMBL" id="TPN81362.1"/>
    </source>
</evidence>
<accession>A0A504IYX8</accession>
<dbReference type="SUPFAM" id="SSF48498">
    <property type="entry name" value="Tetracyclin repressor-like, C-terminal domain"/>
    <property type="match status" value="1"/>
</dbReference>
<dbReference type="InterPro" id="IPR009057">
    <property type="entry name" value="Homeodomain-like_sf"/>
</dbReference>
<dbReference type="Pfam" id="PF16925">
    <property type="entry name" value="TetR_C_13"/>
    <property type="match status" value="1"/>
</dbReference>
<evidence type="ECO:0000256" key="3">
    <source>
        <dbReference type="ARBA" id="ARBA00023163"/>
    </source>
</evidence>
<organism evidence="6 7">
    <name type="scientific">Aquimarina algicola</name>
    <dbReference type="NCBI Taxonomy" id="2589995"/>
    <lineage>
        <taxon>Bacteria</taxon>
        <taxon>Pseudomonadati</taxon>
        <taxon>Bacteroidota</taxon>
        <taxon>Flavobacteriia</taxon>
        <taxon>Flavobacteriales</taxon>
        <taxon>Flavobacteriaceae</taxon>
        <taxon>Aquimarina</taxon>
    </lineage>
</organism>
<keyword evidence="1" id="KW-0805">Transcription regulation</keyword>
<dbReference type="Gene3D" id="1.10.357.10">
    <property type="entry name" value="Tetracycline Repressor, domain 2"/>
    <property type="match status" value="1"/>
</dbReference>
<dbReference type="PRINTS" id="PR00455">
    <property type="entry name" value="HTHTETR"/>
</dbReference>
<dbReference type="AlphaFoldDB" id="A0A504IYX8"/>
<dbReference type="InterPro" id="IPR036271">
    <property type="entry name" value="Tet_transcr_reg_TetR-rel_C_sf"/>
</dbReference>
<keyword evidence="3" id="KW-0804">Transcription</keyword>
<feature type="domain" description="HTH tetR-type" evidence="5">
    <location>
        <begin position="4"/>
        <end position="64"/>
    </location>
</feature>
<dbReference type="GO" id="GO:0003677">
    <property type="term" value="F:DNA binding"/>
    <property type="evidence" value="ECO:0007669"/>
    <property type="project" value="UniProtKB-UniRule"/>
</dbReference>
<dbReference type="Proteomes" id="UP000315540">
    <property type="component" value="Unassembled WGS sequence"/>
</dbReference>
<dbReference type="RefSeq" id="WP_140597730.1">
    <property type="nucleotide sequence ID" value="NZ_VFWZ01000011.1"/>
</dbReference>
<evidence type="ECO:0000313" key="7">
    <source>
        <dbReference type="Proteomes" id="UP000315540"/>
    </source>
</evidence>
<comment type="caution">
    <text evidence="6">The sequence shown here is derived from an EMBL/GenBank/DDBJ whole genome shotgun (WGS) entry which is preliminary data.</text>
</comment>
<protein>
    <submittedName>
        <fullName evidence="6">TetR/AcrR family transcriptional regulator</fullName>
    </submittedName>
</protein>
<dbReference type="OrthoDB" id="9787680at2"/>
<gene>
    <name evidence="6" type="ORF">FHK87_25590</name>
</gene>
<dbReference type="PANTHER" id="PTHR47506">
    <property type="entry name" value="TRANSCRIPTIONAL REGULATORY PROTEIN"/>
    <property type="match status" value="1"/>
</dbReference>
<keyword evidence="2 4" id="KW-0238">DNA-binding</keyword>
<evidence type="ECO:0000256" key="1">
    <source>
        <dbReference type="ARBA" id="ARBA00023015"/>
    </source>
</evidence>
<dbReference type="InterPro" id="IPR001647">
    <property type="entry name" value="HTH_TetR"/>
</dbReference>
<keyword evidence="7" id="KW-1185">Reference proteome</keyword>
<dbReference type="SUPFAM" id="SSF46689">
    <property type="entry name" value="Homeodomain-like"/>
    <property type="match status" value="1"/>
</dbReference>
<evidence type="ECO:0000256" key="4">
    <source>
        <dbReference type="PROSITE-ProRule" id="PRU00335"/>
    </source>
</evidence>
<dbReference type="Pfam" id="PF00440">
    <property type="entry name" value="TetR_N"/>
    <property type="match status" value="1"/>
</dbReference>
<sequence length="187" mass="21864">MKHSLIKEHIIKTASDLFYQKGYNLTGINEIIKEAGIAKATLYSHFASKEDICLAYLNYKNTTFKKEIKAFIKSTEAGKEQIYAFFYFLMKFFEQKDFNGCWCINTVAEIPVENKRIRNEIQKQKEEFIAYIQEIIEKNYNQNSTKENNSLAKKIYLLYESSIAESKLHQNVWPIESGLSLCKNIIN</sequence>
<evidence type="ECO:0000259" key="5">
    <source>
        <dbReference type="PROSITE" id="PS50977"/>
    </source>
</evidence>
<dbReference type="EMBL" id="VFWZ01000011">
    <property type="protein sequence ID" value="TPN81362.1"/>
    <property type="molecule type" value="Genomic_DNA"/>
</dbReference>
<name>A0A504IYX8_9FLAO</name>